<dbReference type="RefSeq" id="WP_387985933.1">
    <property type="nucleotide sequence ID" value="NZ_JBHSGR010000002.1"/>
</dbReference>
<feature type="transmembrane region" description="Helical" evidence="2">
    <location>
        <begin position="187"/>
        <end position="205"/>
    </location>
</feature>
<feature type="region of interest" description="Disordered" evidence="1">
    <location>
        <begin position="604"/>
        <end position="628"/>
    </location>
</feature>
<evidence type="ECO:0000313" key="4">
    <source>
        <dbReference type="Proteomes" id="UP001596025"/>
    </source>
</evidence>
<evidence type="ECO:0000256" key="1">
    <source>
        <dbReference type="SAM" id="MobiDB-lite"/>
    </source>
</evidence>
<accession>A0ABV9LEA6</accession>
<reference evidence="4" key="1">
    <citation type="journal article" date="2019" name="Int. J. Syst. Evol. Microbiol.">
        <title>The Global Catalogue of Microorganisms (GCM) 10K type strain sequencing project: providing services to taxonomists for standard genome sequencing and annotation.</title>
        <authorList>
            <consortium name="The Broad Institute Genomics Platform"/>
            <consortium name="The Broad Institute Genome Sequencing Center for Infectious Disease"/>
            <person name="Wu L."/>
            <person name="Ma J."/>
        </authorList>
    </citation>
    <scope>NUCLEOTIDE SEQUENCE [LARGE SCALE GENOMIC DNA]</scope>
    <source>
        <strain evidence="4">CCUG 62763</strain>
    </source>
</reference>
<name>A0ABV9LEA6_9ACTN</name>
<evidence type="ECO:0000313" key="3">
    <source>
        <dbReference type="EMBL" id="MFC4692254.1"/>
    </source>
</evidence>
<comment type="caution">
    <text evidence="3">The sequence shown here is derived from an EMBL/GenBank/DDBJ whole genome shotgun (WGS) entry which is preliminary data.</text>
</comment>
<gene>
    <name evidence="3" type="ORF">ACFO3M_02520</name>
</gene>
<dbReference type="Proteomes" id="UP001596025">
    <property type="component" value="Unassembled WGS sequence"/>
</dbReference>
<evidence type="ECO:0000256" key="2">
    <source>
        <dbReference type="SAM" id="Phobius"/>
    </source>
</evidence>
<dbReference type="EMBL" id="JBHSGR010000002">
    <property type="protein sequence ID" value="MFC4692254.1"/>
    <property type="molecule type" value="Genomic_DNA"/>
</dbReference>
<feature type="transmembrane region" description="Helical" evidence="2">
    <location>
        <begin position="109"/>
        <end position="128"/>
    </location>
</feature>
<sequence>MTSLGPVLLAVEDRPAGGAAVGEVVLASAIGFALTAVLLGLVWAHRTRRTTVLARAGSALGRATHVPGWVALPTVLTTASLLVALLGMMWDIALHVGVGRDEGPLANPAHYLILFGLFGVFAGGVLACSMPLDERPGPAAVRFVRGWDVPVGGVLLTAAGFYALLGFPLDDVWHRLFGQDVTLWGPTHLMLIGGAGLSIVGLLVLETEGHSDRVHGDRVHGGRVHGGRVHGGREGGDRARFLRRASAMGGLLLGLSVFQGEFDFDVPQFRLVLEPFMIAGAAGAALVAARLWMGRGGALAAAGFFLVVRGTIAVVVGPVLGEITPQFPLYLGSALLVELLALAWPLARRPLAFGAVAGVLVGTVGTAVEGLWTRVTQVLEWNGDVLVEGTLMAVVGGVAGGLIGALLALGLRRRLPRPAVARGVLVLGLLALAGGVANGLVATVPGDLEATLAIEDVTTDPRTAHVTVRLDPADALDDPAWVQITAWQGQGLVVTDLERTGPGEYRTTEPVPVHDDWKTMLRIHDGRVLTAVPVYLPEDPAIPAGEIAATDGVTRAAVPEVDLLQRELKDAGGGLWTVANLVVLACTIAIVAAISWGVARCSRRGSAGERSPDRPVGSTAPAPSGAGR</sequence>
<feature type="transmembrane region" description="Helical" evidence="2">
    <location>
        <begin position="351"/>
        <end position="372"/>
    </location>
</feature>
<protein>
    <submittedName>
        <fullName evidence="3">Uncharacterized protein</fullName>
    </submittedName>
</protein>
<organism evidence="3 4">
    <name type="scientific">Geodermatophilus arenarius</name>
    <dbReference type="NCBI Taxonomy" id="1137990"/>
    <lineage>
        <taxon>Bacteria</taxon>
        <taxon>Bacillati</taxon>
        <taxon>Actinomycetota</taxon>
        <taxon>Actinomycetes</taxon>
        <taxon>Geodermatophilales</taxon>
        <taxon>Geodermatophilaceae</taxon>
        <taxon>Geodermatophilus</taxon>
    </lineage>
</organism>
<feature type="transmembrane region" description="Helical" evidence="2">
    <location>
        <begin position="66"/>
        <end position="89"/>
    </location>
</feature>
<feature type="transmembrane region" description="Helical" evidence="2">
    <location>
        <begin position="423"/>
        <end position="442"/>
    </location>
</feature>
<keyword evidence="4" id="KW-1185">Reference proteome</keyword>
<feature type="transmembrane region" description="Helical" evidence="2">
    <location>
        <begin position="149"/>
        <end position="167"/>
    </location>
</feature>
<keyword evidence="2" id="KW-0812">Transmembrane</keyword>
<keyword evidence="2" id="KW-1133">Transmembrane helix</keyword>
<feature type="transmembrane region" description="Helical" evidence="2">
    <location>
        <begin position="327"/>
        <end position="344"/>
    </location>
</feature>
<feature type="transmembrane region" description="Helical" evidence="2">
    <location>
        <begin position="241"/>
        <end position="259"/>
    </location>
</feature>
<feature type="transmembrane region" description="Helical" evidence="2">
    <location>
        <begin position="20"/>
        <end position="45"/>
    </location>
</feature>
<keyword evidence="2" id="KW-0472">Membrane</keyword>
<proteinExistence type="predicted"/>
<feature type="transmembrane region" description="Helical" evidence="2">
    <location>
        <begin position="575"/>
        <end position="599"/>
    </location>
</feature>
<feature type="transmembrane region" description="Helical" evidence="2">
    <location>
        <begin position="299"/>
        <end position="321"/>
    </location>
</feature>
<feature type="transmembrane region" description="Helical" evidence="2">
    <location>
        <begin position="392"/>
        <end position="411"/>
    </location>
</feature>
<feature type="transmembrane region" description="Helical" evidence="2">
    <location>
        <begin position="271"/>
        <end position="292"/>
    </location>
</feature>